<dbReference type="Gene3D" id="3.40.50.300">
    <property type="entry name" value="P-loop containing nucleotide triphosphate hydrolases"/>
    <property type="match status" value="1"/>
</dbReference>
<evidence type="ECO:0000256" key="3">
    <source>
        <dbReference type="ARBA" id="ARBA00005225"/>
    </source>
</evidence>
<dbReference type="AlphaFoldDB" id="A0A0N9WAK6"/>
<dbReference type="InterPro" id="IPR027417">
    <property type="entry name" value="P-loop_NTPase"/>
</dbReference>
<dbReference type="RefSeq" id="WP_054594540.1">
    <property type="nucleotide sequence ID" value="NZ_CP012830.1"/>
</dbReference>
<keyword evidence="12 14" id="KW-0173">Coenzyme A biosynthesis</keyword>
<organism evidence="17 18">
    <name type="scientific">Pseudomonas fluorescens</name>
    <dbReference type="NCBI Taxonomy" id="294"/>
    <lineage>
        <taxon>Bacteria</taxon>
        <taxon>Pseudomonadati</taxon>
        <taxon>Pseudomonadota</taxon>
        <taxon>Gammaproteobacteria</taxon>
        <taxon>Pseudomonadales</taxon>
        <taxon>Pseudomonadaceae</taxon>
        <taxon>Pseudomonas</taxon>
    </lineage>
</organism>
<dbReference type="InterPro" id="IPR004566">
    <property type="entry name" value="PanK"/>
</dbReference>
<reference evidence="17 18" key="2">
    <citation type="journal article" date="2018" name="Nature">
        <title>Mutant phenotypes for thousands of bacterial genes of unknown function.</title>
        <authorList>
            <person name="Price M.N."/>
            <person name="Wetmore K.M."/>
            <person name="Waters R.J."/>
            <person name="Callaghan M."/>
            <person name="Ray J."/>
            <person name="Liu H."/>
            <person name="Kuehl J.V."/>
            <person name="Melnyk R.A."/>
            <person name="Lamson J.S."/>
            <person name="Suh Y."/>
            <person name="Carlson H.K."/>
            <person name="Esquivel Z."/>
            <person name="Sadeeshkumar H."/>
            <person name="Chakraborty R."/>
            <person name="Zane G.M."/>
            <person name="Rubin B.E."/>
            <person name="Wall J.D."/>
            <person name="Visel A."/>
            <person name="Bristow J."/>
            <person name="Blow M.J."/>
            <person name="Arkin A.P."/>
            <person name="Deutschbauer A.M."/>
        </authorList>
    </citation>
    <scope>NUCLEOTIDE SEQUENCE [LARGE SCALE GENOMIC DNA]</scope>
    <source>
        <strain evidence="17 18">FW300-N2E3</strain>
    </source>
</reference>
<name>A0A0N9WAK6_PSEFL</name>
<evidence type="ECO:0000256" key="15">
    <source>
        <dbReference type="RuleBase" id="RU003530"/>
    </source>
</evidence>
<protein>
    <recommendedName>
        <fullName evidence="6 14">Pantothenate kinase</fullName>
        <ecNumber evidence="5 14">2.7.1.33</ecNumber>
    </recommendedName>
    <alternativeName>
        <fullName evidence="13 14">Pantothenic acid kinase</fullName>
    </alternativeName>
</protein>
<dbReference type="PANTHER" id="PTHR10285">
    <property type="entry name" value="URIDINE KINASE"/>
    <property type="match status" value="1"/>
</dbReference>
<comment type="catalytic activity">
    <reaction evidence="1 14 15">
        <text>(R)-pantothenate + ATP = (R)-4'-phosphopantothenate + ADP + H(+)</text>
        <dbReference type="Rhea" id="RHEA:16373"/>
        <dbReference type="ChEBI" id="CHEBI:10986"/>
        <dbReference type="ChEBI" id="CHEBI:15378"/>
        <dbReference type="ChEBI" id="CHEBI:29032"/>
        <dbReference type="ChEBI" id="CHEBI:30616"/>
        <dbReference type="ChEBI" id="CHEBI:456216"/>
        <dbReference type="EC" id="2.7.1.33"/>
    </reaction>
</comment>
<evidence type="ECO:0000256" key="10">
    <source>
        <dbReference type="ARBA" id="ARBA00022777"/>
    </source>
</evidence>
<evidence type="ECO:0000256" key="8">
    <source>
        <dbReference type="ARBA" id="ARBA00022679"/>
    </source>
</evidence>
<dbReference type="CDD" id="cd02025">
    <property type="entry name" value="PanK"/>
    <property type="match status" value="1"/>
</dbReference>
<dbReference type="NCBIfam" id="TIGR00554">
    <property type="entry name" value="panK_bact"/>
    <property type="match status" value="1"/>
</dbReference>
<evidence type="ECO:0000256" key="9">
    <source>
        <dbReference type="ARBA" id="ARBA00022741"/>
    </source>
</evidence>
<gene>
    <name evidence="14" type="primary">coaA</name>
    <name evidence="17" type="ORF">AO353_08605</name>
</gene>
<comment type="subcellular location">
    <subcellularLocation>
        <location evidence="2 14 15">Cytoplasm</location>
    </subcellularLocation>
</comment>
<evidence type="ECO:0000256" key="14">
    <source>
        <dbReference type="HAMAP-Rule" id="MF_00215"/>
    </source>
</evidence>
<dbReference type="GO" id="GO:0005737">
    <property type="term" value="C:cytoplasm"/>
    <property type="evidence" value="ECO:0007669"/>
    <property type="project" value="UniProtKB-SubCell"/>
</dbReference>
<dbReference type="InterPro" id="IPR006083">
    <property type="entry name" value="PRK/URK"/>
</dbReference>
<evidence type="ECO:0000256" key="7">
    <source>
        <dbReference type="ARBA" id="ARBA00022490"/>
    </source>
</evidence>
<dbReference type="Pfam" id="PF00485">
    <property type="entry name" value="PRK"/>
    <property type="match status" value="1"/>
</dbReference>
<dbReference type="GO" id="GO:0004594">
    <property type="term" value="F:pantothenate kinase activity"/>
    <property type="evidence" value="ECO:0007669"/>
    <property type="project" value="UniProtKB-UniRule"/>
</dbReference>
<dbReference type="Proteomes" id="UP000066487">
    <property type="component" value="Chromosome"/>
</dbReference>
<dbReference type="UniPathway" id="UPA00241">
    <property type="reaction ID" value="UER00352"/>
</dbReference>
<dbReference type="GO" id="GO:0005524">
    <property type="term" value="F:ATP binding"/>
    <property type="evidence" value="ECO:0007669"/>
    <property type="project" value="UniProtKB-UniRule"/>
</dbReference>
<keyword evidence="7 14" id="KW-0963">Cytoplasm</keyword>
<comment type="pathway">
    <text evidence="3 14 15">Cofactor biosynthesis; coenzyme A biosynthesis; CoA from (R)-pantothenate: step 1/5.</text>
</comment>
<feature type="binding site" evidence="14">
    <location>
        <begin position="100"/>
        <end position="107"/>
    </location>
    <ligand>
        <name>ATP</name>
        <dbReference type="ChEBI" id="CHEBI:30616"/>
    </ligand>
</feature>
<comment type="similarity">
    <text evidence="4 14 15">Belongs to the prokaryotic pantothenate kinase family.</text>
</comment>
<evidence type="ECO:0000313" key="18">
    <source>
        <dbReference type="Proteomes" id="UP000066487"/>
    </source>
</evidence>
<evidence type="ECO:0000259" key="16">
    <source>
        <dbReference type="Pfam" id="PF00485"/>
    </source>
</evidence>
<evidence type="ECO:0000256" key="6">
    <source>
        <dbReference type="ARBA" id="ARBA00015080"/>
    </source>
</evidence>
<dbReference type="GO" id="GO:0015937">
    <property type="term" value="P:coenzyme A biosynthetic process"/>
    <property type="evidence" value="ECO:0007669"/>
    <property type="project" value="UniProtKB-UniRule"/>
</dbReference>
<evidence type="ECO:0000256" key="11">
    <source>
        <dbReference type="ARBA" id="ARBA00022840"/>
    </source>
</evidence>
<keyword evidence="8 14" id="KW-0808">Transferase</keyword>
<feature type="domain" description="Phosphoribulokinase/uridine kinase" evidence="16">
    <location>
        <begin position="95"/>
        <end position="239"/>
    </location>
</feature>
<keyword evidence="9 14" id="KW-0547">Nucleotide-binding</keyword>
<evidence type="ECO:0000256" key="12">
    <source>
        <dbReference type="ARBA" id="ARBA00022993"/>
    </source>
</evidence>
<keyword evidence="10 14" id="KW-0418">Kinase</keyword>
<dbReference type="HAMAP" id="MF_00215">
    <property type="entry name" value="Pantothen_kinase_1"/>
    <property type="match status" value="1"/>
</dbReference>
<proteinExistence type="inferred from homology"/>
<dbReference type="OrthoDB" id="1550976at2"/>
<evidence type="ECO:0000256" key="4">
    <source>
        <dbReference type="ARBA" id="ARBA00006087"/>
    </source>
</evidence>
<evidence type="ECO:0000313" key="17">
    <source>
        <dbReference type="EMBL" id="ALI01117.1"/>
    </source>
</evidence>
<evidence type="ECO:0000256" key="5">
    <source>
        <dbReference type="ARBA" id="ARBA00012102"/>
    </source>
</evidence>
<sequence>MTTEQDAIVLSQANRGYWEFSREQWSSFRAKVAMSLSSSEMKALVSPTQPITPEEVMNILLPLSRLLNLHSSATQSFSQVQAAFLGVPLFKPPYVIGISGSVAVGKSSFARVLSALLSSWPGSPNVQLVTTDSFLFPLAMLEEKNLLHRKGFPESYDKSLFLDFLHSVCNEGKAVQIPIYSHVRYDILPNEMQRVQLPDIIVLEGLNVLQGDKCLGLNVLDFIDFPIYIDASTESIKKWYLERFVYLKNTAFQSAESYFNKFRDLSDHEALSMASDTWDRVNLKNLVENILPTRDRASLIINKSSDHSIDRLLLRAI</sequence>
<evidence type="ECO:0000256" key="13">
    <source>
        <dbReference type="ARBA" id="ARBA00032866"/>
    </source>
</evidence>
<dbReference type="EMBL" id="CP012830">
    <property type="protein sequence ID" value="ALI01117.1"/>
    <property type="molecule type" value="Genomic_DNA"/>
</dbReference>
<dbReference type="EC" id="2.7.1.33" evidence="5 14"/>
<accession>A0A0N9WAK6</accession>
<dbReference type="PIRSF" id="PIRSF000545">
    <property type="entry name" value="Pantothenate_kin"/>
    <property type="match status" value="1"/>
</dbReference>
<evidence type="ECO:0000256" key="1">
    <source>
        <dbReference type="ARBA" id="ARBA00001206"/>
    </source>
</evidence>
<reference evidence="18" key="1">
    <citation type="submission" date="2015-09" db="EMBL/GenBank/DDBJ databases">
        <title>Whole genome sequence of Pseudomonas fluorescens FW300-N2E3.</title>
        <authorList>
            <person name="Ray J."/>
            <person name="Melnyk R."/>
            <person name="Deutschbauer A."/>
        </authorList>
    </citation>
    <scope>NUCLEOTIDE SEQUENCE [LARGE SCALE GENOMIC DNA]</scope>
    <source>
        <strain evidence="18">FW300-N2E3</strain>
    </source>
</reference>
<dbReference type="SUPFAM" id="SSF52540">
    <property type="entry name" value="P-loop containing nucleoside triphosphate hydrolases"/>
    <property type="match status" value="1"/>
</dbReference>
<evidence type="ECO:0000256" key="2">
    <source>
        <dbReference type="ARBA" id="ARBA00004496"/>
    </source>
</evidence>
<keyword evidence="11 14" id="KW-0067">ATP-binding</keyword>